<dbReference type="InterPro" id="IPR055774">
    <property type="entry name" value="DUF7350"/>
</dbReference>
<name>A0A1G7RUQ8_9EURY</name>
<organism evidence="2 3">
    <name type="scientific">Halorientalis regularis</name>
    <dbReference type="NCBI Taxonomy" id="660518"/>
    <lineage>
        <taxon>Archaea</taxon>
        <taxon>Methanobacteriati</taxon>
        <taxon>Methanobacteriota</taxon>
        <taxon>Stenosarchaea group</taxon>
        <taxon>Halobacteria</taxon>
        <taxon>Halobacteriales</taxon>
        <taxon>Haloarculaceae</taxon>
        <taxon>Halorientalis</taxon>
    </lineage>
</organism>
<dbReference type="Gene3D" id="2.60.40.2480">
    <property type="entry name" value="Periplasmic metal-binding protein Tp34-type"/>
    <property type="match status" value="1"/>
</dbReference>
<dbReference type="AlphaFoldDB" id="A0A1G7RUQ8"/>
<keyword evidence="3" id="KW-1185">Reference proteome</keyword>
<dbReference type="PROSITE" id="PS51257">
    <property type="entry name" value="PROKAR_LIPOPROTEIN"/>
    <property type="match status" value="1"/>
</dbReference>
<evidence type="ECO:0000313" key="3">
    <source>
        <dbReference type="Proteomes" id="UP000199076"/>
    </source>
</evidence>
<dbReference type="Pfam" id="PF24041">
    <property type="entry name" value="DUF7350"/>
    <property type="match status" value="2"/>
</dbReference>
<evidence type="ECO:0000259" key="1">
    <source>
        <dbReference type="Pfam" id="PF24041"/>
    </source>
</evidence>
<reference evidence="3" key="1">
    <citation type="submission" date="2016-10" db="EMBL/GenBank/DDBJ databases">
        <authorList>
            <person name="Varghese N."/>
            <person name="Submissions S."/>
        </authorList>
    </citation>
    <scope>NUCLEOTIDE SEQUENCE [LARGE SCALE GENOMIC DNA]</scope>
    <source>
        <strain evidence="3">IBRC-M 10760</strain>
    </source>
</reference>
<dbReference type="Proteomes" id="UP000199076">
    <property type="component" value="Unassembled WGS sequence"/>
</dbReference>
<sequence>MKRRQYLAVLGTGSVASVAGCMGLLETEQRSVRMPPLVDNRPSAVYIPTHVEGMEMAGMKEASRLRLALSYSFPHRFWTVDIDRTNQVSVQSDDSAHLMVSVWDGETNTVIPTSNASVTVTQNGSTVTQKDMWPMLSQNMGFHYGDNVQLDGDGTYEVNVRFGPVGTRRTGAFRDQFGEQATPSFTMEFSQSKLETLMFKRLSDREGNRGAVTPMDMEMMPIPQLPKPDGMPGSVLGTGTSGDAKFVATVLDSPPAGVEGSGSYLAVSARTPHNRFPIPMMSMTATVSGGDKSKFDGPLTSTLDPNLKYHYGAVVDGIESGDTITITPQSVPQVARHEGYEMAFLDMSEMELTVEG</sequence>
<proteinExistence type="predicted"/>
<dbReference type="InterPro" id="IPR038482">
    <property type="entry name" value="Tp34-type_sf"/>
</dbReference>
<protein>
    <submittedName>
        <fullName evidence="2">Fe2+ transport protein</fullName>
    </submittedName>
</protein>
<dbReference type="OrthoDB" id="156174at2157"/>
<evidence type="ECO:0000313" key="2">
    <source>
        <dbReference type="EMBL" id="SDG14525.1"/>
    </source>
</evidence>
<dbReference type="RefSeq" id="WP_092694663.1">
    <property type="nucleotide sequence ID" value="NZ_FNBK01000016.1"/>
</dbReference>
<dbReference type="EMBL" id="FNBK01000016">
    <property type="protein sequence ID" value="SDG14525.1"/>
    <property type="molecule type" value="Genomic_DNA"/>
</dbReference>
<feature type="domain" description="DUF7350" evidence="1">
    <location>
        <begin position="89"/>
        <end position="169"/>
    </location>
</feature>
<feature type="domain" description="DUF7350" evidence="1">
    <location>
        <begin position="230"/>
        <end position="353"/>
    </location>
</feature>
<accession>A0A1G7RUQ8</accession>
<gene>
    <name evidence="2" type="ORF">SAMN05216218_11642</name>
</gene>